<organism evidence="1">
    <name type="scientific">Lepeophtheirus salmonis</name>
    <name type="common">Salmon louse</name>
    <name type="synonym">Caligus salmonis</name>
    <dbReference type="NCBI Taxonomy" id="72036"/>
    <lineage>
        <taxon>Eukaryota</taxon>
        <taxon>Metazoa</taxon>
        <taxon>Ecdysozoa</taxon>
        <taxon>Arthropoda</taxon>
        <taxon>Crustacea</taxon>
        <taxon>Multicrustacea</taxon>
        <taxon>Hexanauplia</taxon>
        <taxon>Copepoda</taxon>
        <taxon>Siphonostomatoida</taxon>
        <taxon>Caligidae</taxon>
        <taxon>Lepeophtheirus</taxon>
    </lineage>
</organism>
<protein>
    <submittedName>
        <fullName evidence="1">Uncharacterized protein</fullName>
    </submittedName>
</protein>
<name>A0A0K2TVV8_LEPSM</name>
<dbReference type="AlphaFoldDB" id="A0A0K2TVV8"/>
<evidence type="ECO:0000313" key="1">
    <source>
        <dbReference type="EMBL" id="CDW29516.1"/>
    </source>
</evidence>
<proteinExistence type="predicted"/>
<accession>A0A0K2TVV8</accession>
<reference evidence="1" key="1">
    <citation type="submission" date="2014-05" db="EMBL/GenBank/DDBJ databases">
        <authorList>
            <person name="Chronopoulou M."/>
        </authorList>
    </citation>
    <scope>NUCLEOTIDE SEQUENCE</scope>
    <source>
        <tissue evidence="1">Whole organism</tissue>
    </source>
</reference>
<sequence>GKICHVGTCKPNSNATRTENSEEINSLRLIRNPPSIFSIKFLSIGPLTSLSLAASNKQAPAQSFRLILVIAFLRTRISK</sequence>
<dbReference type="EMBL" id="HACA01012155">
    <property type="protein sequence ID" value="CDW29516.1"/>
    <property type="molecule type" value="Transcribed_RNA"/>
</dbReference>
<feature type="non-terminal residue" evidence="1">
    <location>
        <position position="1"/>
    </location>
</feature>